<keyword evidence="2 5" id="KW-0812">Transmembrane</keyword>
<evidence type="ECO:0000256" key="4">
    <source>
        <dbReference type="ARBA" id="ARBA00023136"/>
    </source>
</evidence>
<name>A0A7X0C7D2_9ACTN</name>
<keyword evidence="8" id="KW-1185">Reference proteome</keyword>
<evidence type="ECO:0000259" key="6">
    <source>
        <dbReference type="Pfam" id="PF07291"/>
    </source>
</evidence>
<keyword evidence="4 5" id="KW-0472">Membrane</keyword>
<evidence type="ECO:0000313" key="8">
    <source>
        <dbReference type="Proteomes" id="UP000583800"/>
    </source>
</evidence>
<evidence type="ECO:0000313" key="7">
    <source>
        <dbReference type="EMBL" id="MBB6349872.1"/>
    </source>
</evidence>
<feature type="domain" description="Methylamine utilisation protein MauE" evidence="6">
    <location>
        <begin position="3"/>
        <end position="125"/>
    </location>
</feature>
<feature type="transmembrane region" description="Helical" evidence="5">
    <location>
        <begin position="44"/>
        <end position="66"/>
    </location>
</feature>
<gene>
    <name evidence="7" type="ORF">FHU36_006417</name>
</gene>
<organism evidence="7 8">
    <name type="scientific">Nonomuraea muscovyensis</name>
    <dbReference type="NCBI Taxonomy" id="1124761"/>
    <lineage>
        <taxon>Bacteria</taxon>
        <taxon>Bacillati</taxon>
        <taxon>Actinomycetota</taxon>
        <taxon>Actinomycetes</taxon>
        <taxon>Streptosporangiales</taxon>
        <taxon>Streptosporangiaceae</taxon>
        <taxon>Nonomuraea</taxon>
    </lineage>
</organism>
<keyword evidence="3 5" id="KW-1133">Transmembrane helix</keyword>
<proteinExistence type="predicted"/>
<feature type="transmembrane region" description="Helical" evidence="5">
    <location>
        <begin position="138"/>
        <end position="158"/>
    </location>
</feature>
<evidence type="ECO:0000256" key="2">
    <source>
        <dbReference type="ARBA" id="ARBA00022692"/>
    </source>
</evidence>
<protein>
    <recommendedName>
        <fullName evidence="6">Methylamine utilisation protein MauE domain-containing protein</fullName>
    </recommendedName>
</protein>
<evidence type="ECO:0000256" key="1">
    <source>
        <dbReference type="ARBA" id="ARBA00004141"/>
    </source>
</evidence>
<evidence type="ECO:0000256" key="3">
    <source>
        <dbReference type="ARBA" id="ARBA00022989"/>
    </source>
</evidence>
<dbReference type="Proteomes" id="UP000583800">
    <property type="component" value="Unassembled WGS sequence"/>
</dbReference>
<dbReference type="Pfam" id="PF07291">
    <property type="entry name" value="MauE"/>
    <property type="match status" value="1"/>
</dbReference>
<reference evidence="7 8" key="1">
    <citation type="submission" date="2020-08" db="EMBL/GenBank/DDBJ databases">
        <title>Sequencing the genomes of 1000 actinobacteria strains.</title>
        <authorList>
            <person name="Klenk H.-P."/>
        </authorList>
    </citation>
    <scope>NUCLEOTIDE SEQUENCE [LARGE SCALE GENOMIC DNA]</scope>
    <source>
        <strain evidence="7 8">DSM 45913</strain>
    </source>
</reference>
<dbReference type="UniPathway" id="UPA00895"/>
<dbReference type="GO" id="GO:0030416">
    <property type="term" value="P:methylamine metabolic process"/>
    <property type="evidence" value="ECO:0007669"/>
    <property type="project" value="InterPro"/>
</dbReference>
<comment type="subcellular location">
    <subcellularLocation>
        <location evidence="1">Membrane</location>
        <topology evidence="1">Multi-pass membrane protein</topology>
    </subcellularLocation>
</comment>
<feature type="transmembrane region" description="Helical" evidence="5">
    <location>
        <begin position="112"/>
        <end position="131"/>
    </location>
</feature>
<feature type="transmembrane region" description="Helical" evidence="5">
    <location>
        <begin position="73"/>
        <end position="92"/>
    </location>
</feature>
<evidence type="ECO:0000256" key="5">
    <source>
        <dbReference type="SAM" id="Phobius"/>
    </source>
</evidence>
<sequence>MVHVLVASQVLLATVFVVSAYSKLRSRAALQSFAATLRLLPGPARFPAAMATVAMELVAVATLIVLPHAGLAAGGMLLIAFSTWIAVSLRWGQREPCQCFGASATPLGPVHLVRNGLLLLVVALGSVALMFPGGPVTVVGLALAVPVGLAGAILLIVFDDIADLFMEVSGSA</sequence>
<comment type="caution">
    <text evidence="7">The sequence shown here is derived from an EMBL/GenBank/DDBJ whole genome shotgun (WGS) entry which is preliminary data.</text>
</comment>
<dbReference type="EMBL" id="JACHJB010000002">
    <property type="protein sequence ID" value="MBB6349872.1"/>
    <property type="molecule type" value="Genomic_DNA"/>
</dbReference>
<dbReference type="InterPro" id="IPR009908">
    <property type="entry name" value="Methylamine_util_MauE"/>
</dbReference>
<dbReference type="AlphaFoldDB" id="A0A7X0C7D2"/>
<dbReference type="RefSeq" id="WP_185087375.1">
    <property type="nucleotide sequence ID" value="NZ_JACHJB010000002.1"/>
</dbReference>
<accession>A0A7X0C7D2</accession>
<dbReference type="GO" id="GO:0016020">
    <property type="term" value="C:membrane"/>
    <property type="evidence" value="ECO:0007669"/>
    <property type="project" value="UniProtKB-SubCell"/>
</dbReference>